<dbReference type="EMBL" id="OD565480">
    <property type="protein sequence ID" value="CAD7441883.1"/>
    <property type="molecule type" value="Genomic_DNA"/>
</dbReference>
<evidence type="ECO:0000313" key="2">
    <source>
        <dbReference type="EMBL" id="CAD7441883.1"/>
    </source>
</evidence>
<organism evidence="2">
    <name type="scientific">Timema bartmani</name>
    <dbReference type="NCBI Taxonomy" id="61472"/>
    <lineage>
        <taxon>Eukaryota</taxon>
        <taxon>Metazoa</taxon>
        <taxon>Ecdysozoa</taxon>
        <taxon>Arthropoda</taxon>
        <taxon>Hexapoda</taxon>
        <taxon>Insecta</taxon>
        <taxon>Pterygota</taxon>
        <taxon>Neoptera</taxon>
        <taxon>Polyneoptera</taxon>
        <taxon>Phasmatodea</taxon>
        <taxon>Timematodea</taxon>
        <taxon>Timematoidea</taxon>
        <taxon>Timematidae</taxon>
        <taxon>Timema</taxon>
    </lineage>
</organism>
<name>A0A7R9EVM0_9NEOP</name>
<proteinExistence type="predicted"/>
<sequence length="123" mass="13861">MLKNGNTAGVDRIASEMLKCVGTLLLLMRFYMKRDSADLGDLFSEVGDIQPALPPKQSRSTPTPSQGQSSIAIPRPPSRRSDWKDNDKLYLHKDFVVLQQAGSHVNQHEMIWILVGSQMRKMH</sequence>
<feature type="region of interest" description="Disordered" evidence="1">
    <location>
        <begin position="50"/>
        <end position="84"/>
    </location>
</feature>
<protein>
    <submittedName>
        <fullName evidence="2">Uncharacterized protein</fullName>
    </submittedName>
</protein>
<dbReference type="AlphaFoldDB" id="A0A7R9EVM0"/>
<feature type="compositionally biased region" description="Polar residues" evidence="1">
    <location>
        <begin position="57"/>
        <end position="71"/>
    </location>
</feature>
<accession>A0A7R9EVM0</accession>
<evidence type="ECO:0000256" key="1">
    <source>
        <dbReference type="SAM" id="MobiDB-lite"/>
    </source>
</evidence>
<gene>
    <name evidence="2" type="ORF">TBIB3V08_LOCUS4328</name>
</gene>
<reference evidence="2" key="1">
    <citation type="submission" date="2020-11" db="EMBL/GenBank/DDBJ databases">
        <authorList>
            <person name="Tran Van P."/>
        </authorList>
    </citation>
    <scope>NUCLEOTIDE SEQUENCE</scope>
</reference>